<accession>A0A246FGN3</accession>
<keyword evidence="3" id="KW-1185">Reference proteome</keyword>
<gene>
    <name evidence="2" type="ORF">CDA63_18110</name>
</gene>
<dbReference type="Proteomes" id="UP000197277">
    <property type="component" value="Unassembled WGS sequence"/>
</dbReference>
<dbReference type="InterPro" id="IPR045497">
    <property type="entry name" value="DUF6438"/>
</dbReference>
<protein>
    <recommendedName>
        <fullName evidence="1">DUF6438 domain-containing protein</fullName>
    </recommendedName>
</protein>
<name>A0A246FGN3_9BACT</name>
<evidence type="ECO:0000313" key="2">
    <source>
        <dbReference type="EMBL" id="OWP61697.1"/>
    </source>
</evidence>
<proteinExistence type="predicted"/>
<organism evidence="2 3">
    <name type="scientific">Hymenobacter amundsenii</name>
    <dbReference type="NCBI Taxonomy" id="2006685"/>
    <lineage>
        <taxon>Bacteria</taxon>
        <taxon>Pseudomonadati</taxon>
        <taxon>Bacteroidota</taxon>
        <taxon>Cytophagia</taxon>
        <taxon>Cytophagales</taxon>
        <taxon>Hymenobacteraceae</taxon>
        <taxon>Hymenobacter</taxon>
    </lineage>
</organism>
<sequence>MEYEGRQFAPVQGQRQVKIDPAIVRQLLHEAEQLGFFQLRDTYTTGAVDMPSTILTITTAQGQTKRVQVEENAPAALLQFFTHLDQAVLNAVSSTAD</sequence>
<comment type="caution">
    <text evidence="2">The sequence shown here is derived from an EMBL/GenBank/DDBJ whole genome shotgun (WGS) entry which is preliminary data.</text>
</comment>
<evidence type="ECO:0000313" key="3">
    <source>
        <dbReference type="Proteomes" id="UP000197277"/>
    </source>
</evidence>
<feature type="domain" description="DUF6438" evidence="1">
    <location>
        <begin position="2"/>
        <end position="87"/>
    </location>
</feature>
<dbReference type="OrthoDB" id="7172369at2"/>
<dbReference type="EMBL" id="NIRR01000048">
    <property type="protein sequence ID" value="OWP61697.1"/>
    <property type="molecule type" value="Genomic_DNA"/>
</dbReference>
<dbReference type="Pfam" id="PF20033">
    <property type="entry name" value="DUF6438"/>
    <property type="match status" value="1"/>
</dbReference>
<evidence type="ECO:0000259" key="1">
    <source>
        <dbReference type="Pfam" id="PF20033"/>
    </source>
</evidence>
<reference evidence="2 3" key="1">
    <citation type="submission" date="2017-06" db="EMBL/GenBank/DDBJ databases">
        <title>Hymenobacter amundsenii sp. nov. isolated from regoliths in Antarctica.</title>
        <authorList>
            <person name="Sedlacek I."/>
            <person name="Kralova S."/>
            <person name="Pantucek R."/>
            <person name="Svec P."/>
            <person name="Holochova P."/>
            <person name="Stankova E."/>
            <person name="Vrbovska V."/>
            <person name="Busse H.-J."/>
        </authorList>
    </citation>
    <scope>NUCLEOTIDE SEQUENCE [LARGE SCALE GENOMIC DNA]</scope>
    <source>
        <strain evidence="2 3">CCM 8682</strain>
    </source>
</reference>
<dbReference type="AlphaFoldDB" id="A0A246FGN3"/>